<dbReference type="PANTHER" id="PTHR31286">
    <property type="entry name" value="GLYCINE-RICH CELL WALL STRUCTURAL PROTEIN 1.8-LIKE"/>
    <property type="match status" value="1"/>
</dbReference>
<organism evidence="2 3">
    <name type="scientific">Arabis alpina</name>
    <name type="common">Alpine rock-cress</name>
    <dbReference type="NCBI Taxonomy" id="50452"/>
    <lineage>
        <taxon>Eukaryota</taxon>
        <taxon>Viridiplantae</taxon>
        <taxon>Streptophyta</taxon>
        <taxon>Embryophyta</taxon>
        <taxon>Tracheophyta</taxon>
        <taxon>Spermatophyta</taxon>
        <taxon>Magnoliopsida</taxon>
        <taxon>eudicotyledons</taxon>
        <taxon>Gunneridae</taxon>
        <taxon>Pentapetalae</taxon>
        <taxon>rosids</taxon>
        <taxon>malvids</taxon>
        <taxon>Brassicales</taxon>
        <taxon>Brassicaceae</taxon>
        <taxon>Arabideae</taxon>
        <taxon>Arabis</taxon>
    </lineage>
</organism>
<gene>
    <name evidence="2" type="ORF">AALP_AAs71109U000200</name>
</gene>
<reference evidence="3" key="1">
    <citation type="journal article" date="2015" name="Nat. Plants">
        <title>Genome expansion of Arabis alpina linked with retrotransposition and reduced symmetric DNA methylation.</title>
        <authorList>
            <person name="Willing E.M."/>
            <person name="Rawat V."/>
            <person name="Mandakova T."/>
            <person name="Maumus F."/>
            <person name="James G.V."/>
            <person name="Nordstroem K.J."/>
            <person name="Becker C."/>
            <person name="Warthmann N."/>
            <person name="Chica C."/>
            <person name="Szarzynska B."/>
            <person name="Zytnicki M."/>
            <person name="Albani M.C."/>
            <person name="Kiefer C."/>
            <person name="Bergonzi S."/>
            <person name="Castaings L."/>
            <person name="Mateos J.L."/>
            <person name="Berns M.C."/>
            <person name="Bujdoso N."/>
            <person name="Piofczyk T."/>
            <person name="de Lorenzo L."/>
            <person name="Barrero-Sicilia C."/>
            <person name="Mateos I."/>
            <person name="Piednoel M."/>
            <person name="Hagmann J."/>
            <person name="Chen-Min-Tao R."/>
            <person name="Iglesias-Fernandez R."/>
            <person name="Schuster S.C."/>
            <person name="Alonso-Blanco C."/>
            <person name="Roudier F."/>
            <person name="Carbonero P."/>
            <person name="Paz-Ares J."/>
            <person name="Davis S.J."/>
            <person name="Pecinka A."/>
            <person name="Quesneville H."/>
            <person name="Colot V."/>
            <person name="Lysak M.A."/>
            <person name="Weigel D."/>
            <person name="Coupland G."/>
            <person name="Schneeberger K."/>
        </authorList>
    </citation>
    <scope>NUCLEOTIDE SEQUENCE [LARGE SCALE GENOMIC DNA]</scope>
    <source>
        <strain evidence="3">cv. Pajares</strain>
    </source>
</reference>
<dbReference type="GO" id="GO:0008270">
    <property type="term" value="F:zinc ion binding"/>
    <property type="evidence" value="ECO:0007669"/>
    <property type="project" value="InterPro"/>
</dbReference>
<feature type="compositionally biased region" description="Polar residues" evidence="1">
    <location>
        <begin position="253"/>
        <end position="271"/>
    </location>
</feature>
<dbReference type="SUPFAM" id="SSF57756">
    <property type="entry name" value="Retrovirus zinc finger-like domains"/>
    <property type="match status" value="1"/>
</dbReference>
<accession>A0A087FWS6</accession>
<feature type="region of interest" description="Disordered" evidence="1">
    <location>
        <begin position="450"/>
        <end position="485"/>
    </location>
</feature>
<dbReference type="AlphaFoldDB" id="A0A087FWS6"/>
<dbReference type="InterPro" id="IPR036875">
    <property type="entry name" value="Znf_CCHC_sf"/>
</dbReference>
<dbReference type="Proteomes" id="UP000029120">
    <property type="component" value="Unassembled WGS sequence"/>
</dbReference>
<protein>
    <recommendedName>
        <fullName evidence="4">CCHC-type domain-containing protein</fullName>
    </recommendedName>
</protein>
<dbReference type="EMBL" id="KL992789">
    <property type="protein sequence ID" value="KFK22078.1"/>
    <property type="molecule type" value="Genomic_DNA"/>
</dbReference>
<keyword evidence="3" id="KW-1185">Reference proteome</keyword>
<dbReference type="OrthoDB" id="1110902at2759"/>
<feature type="region of interest" description="Disordered" evidence="1">
    <location>
        <begin position="242"/>
        <end position="271"/>
    </location>
</feature>
<evidence type="ECO:0008006" key="4">
    <source>
        <dbReference type="Google" id="ProtNLM"/>
    </source>
</evidence>
<proteinExistence type="predicted"/>
<feature type="compositionally biased region" description="Polar residues" evidence="1">
    <location>
        <begin position="470"/>
        <end position="479"/>
    </location>
</feature>
<evidence type="ECO:0000256" key="1">
    <source>
        <dbReference type="SAM" id="MobiDB-lite"/>
    </source>
</evidence>
<evidence type="ECO:0000313" key="2">
    <source>
        <dbReference type="EMBL" id="KFK22078.1"/>
    </source>
</evidence>
<name>A0A087FWS6_ARAAL</name>
<dbReference type="GO" id="GO:0003676">
    <property type="term" value="F:nucleic acid binding"/>
    <property type="evidence" value="ECO:0007669"/>
    <property type="project" value="InterPro"/>
</dbReference>
<dbReference type="Gramene" id="KFK22078">
    <property type="protein sequence ID" value="KFK22078"/>
    <property type="gene ID" value="AALP_AAs71109U000200"/>
</dbReference>
<feature type="region of interest" description="Disordered" evidence="1">
    <location>
        <begin position="125"/>
        <end position="161"/>
    </location>
</feature>
<dbReference type="InterPro" id="IPR040256">
    <property type="entry name" value="At4g02000-like"/>
</dbReference>
<evidence type="ECO:0000313" key="3">
    <source>
        <dbReference type="Proteomes" id="UP000029120"/>
    </source>
</evidence>
<dbReference type="PANTHER" id="PTHR31286:SF90">
    <property type="entry name" value="DUF4283 DOMAIN-CONTAINING PROTEIN"/>
    <property type="match status" value="1"/>
</dbReference>
<sequence length="485" mass="51241">MAGDISLRPPPQPPPDSALKDAALNFAQFPHLVTTSGHPPVKFQYVTSSSTISPWASMPRVCTVTVTHTTAVPTQFQPIPTSQAGVKGSRSQLSNFGKADITMDEAQSSPLNSTGLVGPSLIDTPTTFSQEDQMAPDSPSLASHVPFPDAPKTTQEGLGRVGDTLGLPVEIDEFKKRMVNLEVAHIKVKVNCTKPLPSSAELVRDNGEVITVSIEYPWTPPLCPYCKELGHLESHCPSAQWKPAAPRKVPQPSADNAPQTAPSAEDCSTSATDFAQPGVPHVVLGSDYVIAPLGTVEAMVVDSVIAPLDTTNAIVVASLSPAPLMTCSGPSDLCGDLVTCSSPSDKSDDHSKVVSNPHESSLEVAAMIEPASPEIPSPEGLLLPQSGVDYYTTPNNKITHMVGLPAHFSSRLKPVKLFKKSRLSSLSTSDSLVDSKHDPPDKNSFACLVLTSESPANEHPPTEKELNTLPKGTSITTPDVGSLPI</sequence>